<dbReference type="GO" id="GO:0044550">
    <property type="term" value="P:secondary metabolite biosynthetic process"/>
    <property type="evidence" value="ECO:0007669"/>
    <property type="project" value="UniProtKB-ARBA"/>
</dbReference>
<dbReference type="InterPro" id="IPR001242">
    <property type="entry name" value="Condensation_dom"/>
</dbReference>
<dbReference type="InterPro" id="IPR020806">
    <property type="entry name" value="PKS_PP-bd"/>
</dbReference>
<dbReference type="FunFam" id="3.40.50.12780:FF:000012">
    <property type="entry name" value="Non-ribosomal peptide synthetase"/>
    <property type="match status" value="1"/>
</dbReference>
<keyword evidence="4" id="KW-0597">Phosphoprotein</keyword>
<dbReference type="Pfam" id="PF00550">
    <property type="entry name" value="PP-binding"/>
    <property type="match status" value="1"/>
</dbReference>
<evidence type="ECO:0000259" key="8">
    <source>
        <dbReference type="PROSITE" id="PS50075"/>
    </source>
</evidence>
<dbReference type="InterPro" id="IPR010060">
    <property type="entry name" value="NRPS_synth"/>
</dbReference>
<dbReference type="Gene3D" id="3.30.300.30">
    <property type="match status" value="1"/>
</dbReference>
<dbReference type="GO" id="GO:0008610">
    <property type="term" value="P:lipid biosynthetic process"/>
    <property type="evidence" value="ECO:0007669"/>
    <property type="project" value="UniProtKB-ARBA"/>
</dbReference>
<comment type="cofactor">
    <cofactor evidence="1">
        <name>pantetheine 4'-phosphate</name>
        <dbReference type="ChEBI" id="CHEBI:47942"/>
    </cofactor>
</comment>
<protein>
    <submittedName>
        <fullName evidence="9">Amino acid adenylation domain-containing protein</fullName>
    </submittedName>
</protein>
<proteinExistence type="inferred from homology"/>
<dbReference type="SMART" id="SM00823">
    <property type="entry name" value="PKS_PP"/>
    <property type="match status" value="1"/>
</dbReference>
<dbReference type="GO" id="GO:0017000">
    <property type="term" value="P:antibiotic biosynthetic process"/>
    <property type="evidence" value="ECO:0007669"/>
    <property type="project" value="UniProtKB-KW"/>
</dbReference>
<evidence type="ECO:0000256" key="3">
    <source>
        <dbReference type="ARBA" id="ARBA00022450"/>
    </source>
</evidence>
<dbReference type="GO" id="GO:0005737">
    <property type="term" value="C:cytoplasm"/>
    <property type="evidence" value="ECO:0007669"/>
    <property type="project" value="TreeGrafter"/>
</dbReference>
<feature type="region of interest" description="Disordered" evidence="7">
    <location>
        <begin position="982"/>
        <end position="1003"/>
    </location>
</feature>
<dbReference type="PANTHER" id="PTHR45527:SF1">
    <property type="entry name" value="FATTY ACID SYNTHASE"/>
    <property type="match status" value="1"/>
</dbReference>
<dbReference type="FunFam" id="3.40.50.980:FF:000001">
    <property type="entry name" value="Non-ribosomal peptide synthetase"/>
    <property type="match status" value="1"/>
</dbReference>
<dbReference type="CDD" id="cd19531">
    <property type="entry name" value="LCL_NRPS-like"/>
    <property type="match status" value="1"/>
</dbReference>
<dbReference type="NCBIfam" id="TIGR01733">
    <property type="entry name" value="AA-adenyl-dom"/>
    <property type="match status" value="1"/>
</dbReference>
<dbReference type="InterPro" id="IPR020845">
    <property type="entry name" value="AMP-binding_CS"/>
</dbReference>
<keyword evidence="3" id="KW-0596">Phosphopantetheine</keyword>
<reference evidence="9 10" key="1">
    <citation type="submission" date="2023-07" db="EMBL/GenBank/DDBJ databases">
        <title>Micromonospora profundi TRM 95458 converts glycerol to a new osmotic compound.</title>
        <authorList>
            <person name="Lu D."/>
        </authorList>
    </citation>
    <scope>NUCLEOTIDE SEQUENCE [LARGE SCALE GENOMIC DNA]</scope>
    <source>
        <strain evidence="9 10">TRM95458</strain>
    </source>
</reference>
<dbReference type="PROSITE" id="PS00455">
    <property type="entry name" value="AMP_BINDING"/>
    <property type="match status" value="1"/>
</dbReference>
<dbReference type="PROSITE" id="PS50075">
    <property type="entry name" value="CARRIER"/>
    <property type="match status" value="1"/>
</dbReference>
<evidence type="ECO:0000256" key="2">
    <source>
        <dbReference type="ARBA" id="ARBA00006432"/>
    </source>
</evidence>
<dbReference type="InterPro" id="IPR045851">
    <property type="entry name" value="AMP-bd_C_sf"/>
</dbReference>
<dbReference type="Gene3D" id="3.30.559.10">
    <property type="entry name" value="Chloramphenicol acetyltransferase-like domain"/>
    <property type="match status" value="2"/>
</dbReference>
<dbReference type="Pfam" id="PF00501">
    <property type="entry name" value="AMP-binding"/>
    <property type="match status" value="1"/>
</dbReference>
<dbReference type="GO" id="GO:0003824">
    <property type="term" value="F:catalytic activity"/>
    <property type="evidence" value="ECO:0007669"/>
    <property type="project" value="InterPro"/>
</dbReference>
<evidence type="ECO:0000256" key="1">
    <source>
        <dbReference type="ARBA" id="ARBA00001957"/>
    </source>
</evidence>
<dbReference type="Gene3D" id="3.30.559.30">
    <property type="entry name" value="Nonribosomal peptide synthetase, condensation domain"/>
    <property type="match status" value="2"/>
</dbReference>
<dbReference type="RefSeq" id="WP_306273780.1">
    <property type="nucleotide sequence ID" value="NZ_CP130472.1"/>
</dbReference>
<dbReference type="FunFam" id="3.30.300.30:FF:000010">
    <property type="entry name" value="Enterobactin synthetase component F"/>
    <property type="match status" value="1"/>
</dbReference>
<dbReference type="PROSITE" id="PS00012">
    <property type="entry name" value="PHOSPHOPANTETHEINE"/>
    <property type="match status" value="1"/>
</dbReference>
<feature type="domain" description="Carrier" evidence="8">
    <location>
        <begin position="1003"/>
        <end position="1077"/>
    </location>
</feature>
<organism evidence="9 10">
    <name type="scientific">Micromonospora profundi</name>
    <dbReference type="NCBI Taxonomy" id="1420889"/>
    <lineage>
        <taxon>Bacteria</taxon>
        <taxon>Bacillati</taxon>
        <taxon>Actinomycetota</taxon>
        <taxon>Actinomycetes</taxon>
        <taxon>Micromonosporales</taxon>
        <taxon>Micromonosporaceae</taxon>
        <taxon>Micromonospora</taxon>
    </lineage>
</organism>
<keyword evidence="10" id="KW-1185">Reference proteome</keyword>
<evidence type="ECO:0000313" key="10">
    <source>
        <dbReference type="Proteomes" id="UP001235874"/>
    </source>
</evidence>
<dbReference type="InterPro" id="IPR036736">
    <property type="entry name" value="ACP-like_sf"/>
</dbReference>
<evidence type="ECO:0000313" key="9">
    <source>
        <dbReference type="EMBL" id="WLS48455.1"/>
    </source>
</evidence>
<evidence type="ECO:0000256" key="7">
    <source>
        <dbReference type="SAM" id="MobiDB-lite"/>
    </source>
</evidence>
<dbReference type="EMBL" id="CP130472">
    <property type="protein sequence ID" value="WLS48455.1"/>
    <property type="molecule type" value="Genomic_DNA"/>
</dbReference>
<dbReference type="FunFam" id="1.10.1200.10:FF:000005">
    <property type="entry name" value="Nonribosomal peptide synthetase 1"/>
    <property type="match status" value="1"/>
</dbReference>
<dbReference type="PANTHER" id="PTHR45527">
    <property type="entry name" value="NONRIBOSOMAL PEPTIDE SYNTHETASE"/>
    <property type="match status" value="1"/>
</dbReference>
<dbReference type="Gene3D" id="2.30.38.10">
    <property type="entry name" value="Luciferase, Domain 3"/>
    <property type="match status" value="1"/>
</dbReference>
<name>A0AAJ6HWB2_9ACTN</name>
<feature type="compositionally biased region" description="Basic and acidic residues" evidence="7">
    <location>
        <begin position="982"/>
        <end position="995"/>
    </location>
</feature>
<dbReference type="Gene3D" id="3.40.50.980">
    <property type="match status" value="2"/>
</dbReference>
<accession>A0AAJ6HWB2</accession>
<dbReference type="InterPro" id="IPR023213">
    <property type="entry name" value="CAT-like_dom_sf"/>
</dbReference>
<dbReference type="Proteomes" id="UP001235874">
    <property type="component" value="Chromosome"/>
</dbReference>
<dbReference type="CDD" id="cd05930">
    <property type="entry name" value="A_NRPS"/>
    <property type="match status" value="1"/>
</dbReference>
<dbReference type="InterPro" id="IPR000873">
    <property type="entry name" value="AMP-dep_synth/lig_dom"/>
</dbReference>
<comment type="similarity">
    <text evidence="2">Belongs to the ATP-dependent AMP-binding enzyme family.</text>
</comment>
<evidence type="ECO:0000256" key="4">
    <source>
        <dbReference type="ARBA" id="ARBA00022553"/>
    </source>
</evidence>
<evidence type="ECO:0000256" key="5">
    <source>
        <dbReference type="ARBA" id="ARBA00022737"/>
    </source>
</evidence>
<dbReference type="InterPro" id="IPR025110">
    <property type="entry name" value="AMP-bd_C"/>
</dbReference>
<dbReference type="KEGG" id="mprn:Q3V37_15175"/>
<dbReference type="InterPro" id="IPR010071">
    <property type="entry name" value="AA_adenyl_dom"/>
</dbReference>
<keyword evidence="5" id="KW-0677">Repeat</keyword>
<sequence>MTDLQRRIAALSPEQRARLEERLAEMAAARGHRVSTAIKPRDRDRPTPLAIQQQREWTFAQFQSITIPGAFRVEGELDEDLLRRVLAEVVERHEILRSTVEMQSDGTMAQVVHPTTSVPVPIVDLSHLADDEQRAELRESWQSEVQMPFDPGEPLRLRVRVFRLAEQTHVVFITADHVAADAFSVGLLVREFATLYVGAPLDPLEIQYGDFAAWQRSVEAERIDDETRHWQETLAGIPAGLGLPTDRPYPARPTFAGASHLTELPAAVSTDLRRLGEREGASPGILLLAACAVLLHRYTGRDDVVIGENVAGRNRAELEPLIGCFVGALPMRMRLTDEQTLAAVVRQARDTVVTAYDHQDLPVDGMLDRLGLGLEAASATLFDMWLDVRTPERDLEVPGLRISAETIETDLIAATPLTLDADPNGDTLRLQWIYMTELFDAETMQVLADQFVRILRAFVDAPDTTVGDLPLAVAPASPAAVEQTPDAARDDAPGFVELFQRRVAQAPFAPAVVHDGVPTSYDELNRSANRLAHRLRALGVDRDTTVGILVDRSPRLAVSIVGVLKAGAAYLPIDAAYPAERIAGMLADAGVRVLVSEERLASIGADSVDHTVLVDDGAGGPDTDLPGPDPDAPAYVVFTSGSTGRPKGTVIEHRSLVTYARDVVDRLGLGAGDRFLQFASPSFDVLAEELFPTWLAGGCVVIPARSLLSGGEDLTALIEREWLTVIELPTAYWHEWVRELDRTGRRLPRCLRLVIIGGEPVLADRLAMWRKLDVPLMNCYGLTETTVTSTFFRLDPAGPVVDWPNLPIGTPLPSADLRVLDHRLRPVPLGGTGELYIGGVSVGRGYVGQPGLTAHRFVADPDPARPGRRLYRTGDLIRRRVDGNLEFVARVDRQVKIRGFRVEPLEIESVLSRHPGVAETVVSVHEPAPGDRRLIAYVVPGPDGMPDLGELRRYLDGELPAYLVPAAFVQLDAIPLTANGKVDRDRLPAPDEGRPDVGPAYAAPQSPIERTLAGIVSAVVGVDPVGVDDNFFEIGGDSILAIQVVARAQEAGLRLSPQDLFAHPTIATLAVAASAAPTIDAEQADVIGPVPVAPSQRWFGAAAIAEARHWNRSVVLDLPALIEPELIETAVEHLMGHHDGLRQRILLAGPDRMRVRIAPRGDLTPFSGYDLTDLDEAAQRRRMDEVGAEIQAGLDPAVGPLIRFAWFRCGGGQPDRLAIVAHRLVADAWSMRILVEDLGRALASLAAGEPVALPPKTTSWQSWVRRLVAYGRTPAVQEQRAFWAGLVASAGDPVPADRQAEPEADTAATEQTITVALDAPRTAELLAAPEALNCEIDELLLTALGRTMRAWSGAGRHLVDVERPARAALFDDVDLGRTVGWVSQTHPLPLTGDPDDTPETSLKAVKEALRAVPADGVGWSLLRFDPEPVPAVPVELAFTYLGDVDPPGFTSASAPVGPDVSPRGRRPYPIAVEASLAGGALVVRWRYSEIRHDQQTMQVQADSYLAELEALIEAARQPAETTHSPTDFPLARVDQSRLDALLSRL</sequence>
<dbReference type="Pfam" id="PF00668">
    <property type="entry name" value="Condensation"/>
    <property type="match status" value="2"/>
</dbReference>
<dbReference type="SUPFAM" id="SSF52777">
    <property type="entry name" value="CoA-dependent acyltransferases"/>
    <property type="match status" value="4"/>
</dbReference>
<dbReference type="NCBIfam" id="TIGR01720">
    <property type="entry name" value="NRPS-para261"/>
    <property type="match status" value="1"/>
</dbReference>
<keyword evidence="6" id="KW-0045">Antibiotic biosynthesis</keyword>
<evidence type="ECO:0000256" key="6">
    <source>
        <dbReference type="ARBA" id="ARBA00023194"/>
    </source>
</evidence>
<dbReference type="SUPFAM" id="SSF47336">
    <property type="entry name" value="ACP-like"/>
    <property type="match status" value="1"/>
</dbReference>
<dbReference type="GO" id="GO:0031177">
    <property type="term" value="F:phosphopantetheine binding"/>
    <property type="evidence" value="ECO:0007669"/>
    <property type="project" value="InterPro"/>
</dbReference>
<dbReference type="Pfam" id="PF13193">
    <property type="entry name" value="AMP-binding_C"/>
    <property type="match status" value="1"/>
</dbReference>
<dbReference type="SUPFAM" id="SSF56801">
    <property type="entry name" value="Acetyl-CoA synthetase-like"/>
    <property type="match status" value="1"/>
</dbReference>
<dbReference type="InterPro" id="IPR009081">
    <property type="entry name" value="PP-bd_ACP"/>
</dbReference>
<dbReference type="GO" id="GO:0043041">
    <property type="term" value="P:amino acid activation for nonribosomal peptide biosynthetic process"/>
    <property type="evidence" value="ECO:0007669"/>
    <property type="project" value="TreeGrafter"/>
</dbReference>
<dbReference type="Gene3D" id="1.10.1200.10">
    <property type="entry name" value="ACP-like"/>
    <property type="match status" value="1"/>
</dbReference>
<gene>
    <name evidence="9" type="ORF">Q3V37_15175</name>
</gene>
<dbReference type="InterPro" id="IPR006162">
    <property type="entry name" value="Ppantetheine_attach_site"/>
</dbReference>